<evidence type="ECO:0000313" key="4">
    <source>
        <dbReference type="EMBL" id="CEK76938.1"/>
    </source>
</evidence>
<dbReference type="Gene3D" id="2.60.40.790">
    <property type="match status" value="1"/>
</dbReference>
<dbReference type="PANTHER" id="PTHR45640">
    <property type="entry name" value="HEAT SHOCK PROTEIN HSP-12.2-RELATED"/>
    <property type="match status" value="1"/>
</dbReference>
<dbReference type="PROSITE" id="PS01031">
    <property type="entry name" value="SHSP"/>
    <property type="match status" value="1"/>
</dbReference>
<dbReference type="Pfam" id="PF00011">
    <property type="entry name" value="HSP20"/>
    <property type="match status" value="1"/>
</dbReference>
<dbReference type="GO" id="GO:0009408">
    <property type="term" value="P:response to heat"/>
    <property type="evidence" value="ECO:0007669"/>
    <property type="project" value="TreeGrafter"/>
</dbReference>
<protein>
    <recommendedName>
        <fullName evidence="3">SHSP domain-containing protein</fullName>
    </recommendedName>
</protein>
<dbReference type="GO" id="GO:0005634">
    <property type="term" value="C:nucleus"/>
    <property type="evidence" value="ECO:0007669"/>
    <property type="project" value="TreeGrafter"/>
</dbReference>
<dbReference type="InterPro" id="IPR001436">
    <property type="entry name" value="Alpha-crystallin/sHSP_animal"/>
</dbReference>
<dbReference type="PANTHER" id="PTHR45640:SF26">
    <property type="entry name" value="RE23625P"/>
    <property type="match status" value="1"/>
</dbReference>
<accession>A0A0B7A866</accession>
<dbReference type="InterPro" id="IPR002068">
    <property type="entry name" value="A-crystallin/Hsp20_dom"/>
</dbReference>
<evidence type="ECO:0000259" key="3">
    <source>
        <dbReference type="PROSITE" id="PS01031"/>
    </source>
</evidence>
<organism evidence="4">
    <name type="scientific">Arion vulgaris</name>
    <dbReference type="NCBI Taxonomy" id="1028688"/>
    <lineage>
        <taxon>Eukaryota</taxon>
        <taxon>Metazoa</taxon>
        <taxon>Spiralia</taxon>
        <taxon>Lophotrochozoa</taxon>
        <taxon>Mollusca</taxon>
        <taxon>Gastropoda</taxon>
        <taxon>Heterobranchia</taxon>
        <taxon>Euthyneura</taxon>
        <taxon>Panpulmonata</taxon>
        <taxon>Eupulmonata</taxon>
        <taxon>Stylommatophora</taxon>
        <taxon>Helicina</taxon>
        <taxon>Arionoidea</taxon>
        <taxon>Arionidae</taxon>
        <taxon>Arion</taxon>
    </lineage>
</organism>
<dbReference type="AlphaFoldDB" id="A0A0B7A866"/>
<dbReference type="PRINTS" id="PR00299">
    <property type="entry name" value="ACRYSTALLIN"/>
</dbReference>
<dbReference type="CDD" id="cd06526">
    <property type="entry name" value="metazoan_ACD"/>
    <property type="match status" value="1"/>
</dbReference>
<comment type="similarity">
    <text evidence="1 2">Belongs to the small heat shock protein (HSP20) family.</text>
</comment>
<dbReference type="SUPFAM" id="SSF49764">
    <property type="entry name" value="HSP20-like chaperones"/>
    <property type="match status" value="1"/>
</dbReference>
<dbReference type="GO" id="GO:0042026">
    <property type="term" value="P:protein refolding"/>
    <property type="evidence" value="ECO:0007669"/>
    <property type="project" value="TreeGrafter"/>
</dbReference>
<reference evidence="4" key="1">
    <citation type="submission" date="2014-12" db="EMBL/GenBank/DDBJ databases">
        <title>Insight into the proteome of Arion vulgaris.</title>
        <authorList>
            <person name="Aradska J."/>
            <person name="Bulat T."/>
            <person name="Smidak R."/>
            <person name="Sarate P."/>
            <person name="Gangsoo J."/>
            <person name="Sialana F."/>
            <person name="Bilban M."/>
            <person name="Lubec G."/>
        </authorList>
    </citation>
    <scope>NUCLEOTIDE SEQUENCE</scope>
    <source>
        <tissue evidence="4">Skin</tissue>
    </source>
</reference>
<dbReference type="EMBL" id="HACG01030073">
    <property type="protein sequence ID" value="CEK76938.1"/>
    <property type="molecule type" value="Transcribed_RNA"/>
</dbReference>
<gene>
    <name evidence="4" type="primary">ORF102246</name>
</gene>
<feature type="domain" description="SHSP" evidence="3">
    <location>
        <begin position="114"/>
        <end position="221"/>
    </location>
</feature>
<sequence length="221" mass="26190">MSMQRHVPIITDHSRMYPADMDHFFRDSSFSNFRDVLPRDPTRDHYREVVREPAVYHHPSTSVMPLSRSFFNPERQLGTMDMDMQRMASEMRRMYQDMQHLMPVDANPDSWRKKENYLLDNPVYHDQSLGRELFRLQFDVRQFKPEEISVKTVGSNLTVHAKHEEKLEGKSLHREYHREYVLPKDMNPENLVSKLSRDGVLTIEAPLPVTDGNRLIAIKHE</sequence>
<dbReference type="GO" id="GO:0005737">
    <property type="term" value="C:cytoplasm"/>
    <property type="evidence" value="ECO:0007669"/>
    <property type="project" value="TreeGrafter"/>
</dbReference>
<dbReference type="InterPro" id="IPR008978">
    <property type="entry name" value="HSP20-like_chaperone"/>
</dbReference>
<proteinExistence type="inferred from homology"/>
<name>A0A0B7A866_9EUPU</name>
<evidence type="ECO:0000256" key="2">
    <source>
        <dbReference type="RuleBase" id="RU003616"/>
    </source>
</evidence>
<dbReference type="GO" id="GO:0051082">
    <property type="term" value="F:unfolded protein binding"/>
    <property type="evidence" value="ECO:0007669"/>
    <property type="project" value="TreeGrafter"/>
</dbReference>
<evidence type="ECO:0000256" key="1">
    <source>
        <dbReference type="PROSITE-ProRule" id="PRU00285"/>
    </source>
</evidence>